<evidence type="ECO:0000256" key="2">
    <source>
        <dbReference type="ARBA" id="ARBA00023002"/>
    </source>
</evidence>
<reference evidence="6 7" key="1">
    <citation type="submission" date="2015-12" db="EMBL/GenBank/DDBJ databases">
        <title>Draft genome sequence of Moniliophthora roreri, the causal agent of frosty pod rot of cacao.</title>
        <authorList>
            <person name="Aime M.C."/>
            <person name="Diaz-Valderrama J.R."/>
            <person name="Kijpornyongpan T."/>
            <person name="Phillips-Mora W."/>
        </authorList>
    </citation>
    <scope>NUCLEOTIDE SEQUENCE [LARGE SCALE GENOMIC DNA]</scope>
    <source>
        <strain evidence="6 7">MCA 2952</strain>
    </source>
</reference>
<dbReference type="PROSITE" id="PS00671">
    <property type="entry name" value="D_2_HYDROXYACID_DH_3"/>
    <property type="match status" value="1"/>
</dbReference>
<keyword evidence="3" id="KW-0520">NAD</keyword>
<organism evidence="6 7">
    <name type="scientific">Moniliophthora roreri</name>
    <name type="common">Frosty pod rot fungus</name>
    <name type="synonym">Monilia roreri</name>
    <dbReference type="NCBI Taxonomy" id="221103"/>
    <lineage>
        <taxon>Eukaryota</taxon>
        <taxon>Fungi</taxon>
        <taxon>Dikarya</taxon>
        <taxon>Basidiomycota</taxon>
        <taxon>Agaricomycotina</taxon>
        <taxon>Agaricomycetes</taxon>
        <taxon>Agaricomycetidae</taxon>
        <taxon>Agaricales</taxon>
        <taxon>Marasmiineae</taxon>
        <taxon>Marasmiaceae</taxon>
        <taxon>Moniliophthora</taxon>
    </lineage>
</organism>
<evidence type="ECO:0000256" key="3">
    <source>
        <dbReference type="ARBA" id="ARBA00023027"/>
    </source>
</evidence>
<proteinExistence type="inferred from homology"/>
<gene>
    <name evidence="6" type="ORF">WG66_8337</name>
</gene>
<dbReference type="SUPFAM" id="SSF51735">
    <property type="entry name" value="NAD(P)-binding Rossmann-fold domains"/>
    <property type="match status" value="1"/>
</dbReference>
<comment type="caution">
    <text evidence="6">The sequence shown here is derived from an EMBL/GenBank/DDBJ whole genome shotgun (WGS) entry which is preliminary data.</text>
</comment>
<dbReference type="Pfam" id="PF02826">
    <property type="entry name" value="2-Hacid_dh_C"/>
    <property type="match status" value="1"/>
</dbReference>
<accession>A0A0W0FRV8</accession>
<dbReference type="EMBL" id="LATX01001708">
    <property type="protein sequence ID" value="KTB39079.1"/>
    <property type="molecule type" value="Genomic_DNA"/>
</dbReference>
<dbReference type="PANTHER" id="PTHR42789">
    <property type="entry name" value="D-ISOMER SPECIFIC 2-HYDROXYACID DEHYDROGENASE FAMILY PROTEIN (AFU_ORTHOLOGUE AFUA_6G10090)"/>
    <property type="match status" value="1"/>
</dbReference>
<evidence type="ECO:0000256" key="1">
    <source>
        <dbReference type="ARBA" id="ARBA00005854"/>
    </source>
</evidence>
<evidence type="ECO:0000259" key="5">
    <source>
        <dbReference type="Pfam" id="PF02826"/>
    </source>
</evidence>
<dbReference type="AlphaFoldDB" id="A0A0W0FRV8"/>
<evidence type="ECO:0000256" key="4">
    <source>
        <dbReference type="SAM" id="MobiDB-lite"/>
    </source>
</evidence>
<dbReference type="GO" id="GO:0051287">
    <property type="term" value="F:NAD binding"/>
    <property type="evidence" value="ECO:0007669"/>
    <property type="project" value="InterPro"/>
</dbReference>
<dbReference type="PROSITE" id="PS00670">
    <property type="entry name" value="D_2_HYDROXYACID_DH_2"/>
    <property type="match status" value="1"/>
</dbReference>
<comment type="similarity">
    <text evidence="1">Belongs to the D-isomer specific 2-hydroxyacid dehydrogenase family.</text>
</comment>
<protein>
    <recommendedName>
        <fullName evidence="5">D-isomer specific 2-hydroxyacid dehydrogenase NAD-binding domain-containing protein</fullName>
    </recommendedName>
</protein>
<name>A0A0W0FRV8_MONRR</name>
<dbReference type="InterPro" id="IPR006140">
    <property type="entry name" value="D-isomer_DH_NAD-bd"/>
</dbReference>
<dbReference type="Proteomes" id="UP000054988">
    <property type="component" value="Unassembled WGS sequence"/>
</dbReference>
<dbReference type="InterPro" id="IPR050857">
    <property type="entry name" value="D-2-hydroxyacid_DH"/>
</dbReference>
<sequence>MPFGSAKQVPCLRSLLSRSDFITLHVPETPATHKLISQTEFVMMKRGACLINDSRGFVVDISALIVALGTGHIAGAALDVFPNEPDSNGAGFDDTLNEWATKLEGMKNVMLTPHIGGSTEEAQVMIGEEADFMQSNNILGAVNGDEPSVRDRWRSGSRTTNGGGISNVLAKRGSGTRHPGCIRSWPQRSYDTETCVEQYH</sequence>
<dbReference type="GO" id="GO:0016491">
    <property type="term" value="F:oxidoreductase activity"/>
    <property type="evidence" value="ECO:0007669"/>
    <property type="project" value="UniProtKB-KW"/>
</dbReference>
<dbReference type="PANTHER" id="PTHR42789:SF1">
    <property type="entry name" value="D-ISOMER SPECIFIC 2-HYDROXYACID DEHYDROGENASE FAMILY PROTEIN (AFU_ORTHOLOGUE AFUA_6G10090)"/>
    <property type="match status" value="1"/>
</dbReference>
<evidence type="ECO:0000313" key="7">
    <source>
        <dbReference type="Proteomes" id="UP000054988"/>
    </source>
</evidence>
<dbReference type="InterPro" id="IPR036291">
    <property type="entry name" value="NAD(P)-bd_dom_sf"/>
</dbReference>
<keyword evidence="2" id="KW-0560">Oxidoreductase</keyword>
<feature type="domain" description="D-isomer specific 2-hydroxyacid dehydrogenase NAD-binding" evidence="5">
    <location>
        <begin position="12"/>
        <end position="116"/>
    </location>
</feature>
<dbReference type="Gene3D" id="3.40.50.720">
    <property type="entry name" value="NAD(P)-binding Rossmann-like Domain"/>
    <property type="match status" value="2"/>
</dbReference>
<dbReference type="InterPro" id="IPR029753">
    <property type="entry name" value="D-isomer_DH_CS"/>
</dbReference>
<evidence type="ECO:0000313" key="6">
    <source>
        <dbReference type="EMBL" id="KTB39079.1"/>
    </source>
</evidence>
<feature type="region of interest" description="Disordered" evidence="4">
    <location>
        <begin position="144"/>
        <end position="180"/>
    </location>
</feature>